<dbReference type="SUPFAM" id="SSF51735">
    <property type="entry name" value="NAD(P)-binding Rossmann-fold domains"/>
    <property type="match status" value="1"/>
</dbReference>
<protein>
    <submittedName>
        <fullName evidence="2">NAD(P)H-binding protein</fullName>
    </submittedName>
</protein>
<dbReference type="PANTHER" id="PTHR14097:SF7">
    <property type="entry name" value="OXIDOREDUCTASE HTATIP2"/>
    <property type="match status" value="1"/>
</dbReference>
<dbReference type="Gene3D" id="3.40.50.720">
    <property type="entry name" value="NAD(P)-binding Rossmann-like Domain"/>
    <property type="match status" value="1"/>
</dbReference>
<dbReference type="InterPro" id="IPR016040">
    <property type="entry name" value="NAD(P)-bd_dom"/>
</dbReference>
<dbReference type="PANTHER" id="PTHR14097">
    <property type="entry name" value="OXIDOREDUCTASE HTATIP2"/>
    <property type="match status" value="1"/>
</dbReference>
<feature type="domain" description="NAD(P)-binding" evidence="1">
    <location>
        <begin position="9"/>
        <end position="154"/>
    </location>
</feature>
<dbReference type="AlphaFoldDB" id="A0A970B8E6"/>
<dbReference type="InterPro" id="IPR036291">
    <property type="entry name" value="NAD(P)-bd_dom_sf"/>
</dbReference>
<dbReference type="EMBL" id="JAAVXB010000001">
    <property type="protein sequence ID" value="NKF21306.1"/>
    <property type="molecule type" value="Genomic_DNA"/>
</dbReference>
<evidence type="ECO:0000313" key="3">
    <source>
        <dbReference type="Proteomes" id="UP000653472"/>
    </source>
</evidence>
<keyword evidence="3" id="KW-1185">Reference proteome</keyword>
<evidence type="ECO:0000313" key="2">
    <source>
        <dbReference type="EMBL" id="NKF21306.1"/>
    </source>
</evidence>
<organism evidence="2 3">
    <name type="scientific">Solimonas marina</name>
    <dbReference type="NCBI Taxonomy" id="2714601"/>
    <lineage>
        <taxon>Bacteria</taxon>
        <taxon>Pseudomonadati</taxon>
        <taxon>Pseudomonadota</taxon>
        <taxon>Gammaproteobacteria</taxon>
        <taxon>Nevskiales</taxon>
        <taxon>Nevskiaceae</taxon>
        <taxon>Solimonas</taxon>
    </lineage>
</organism>
<comment type="caution">
    <text evidence="2">The sequence shown here is derived from an EMBL/GenBank/DDBJ whole genome shotgun (WGS) entry which is preliminary data.</text>
</comment>
<dbReference type="RefSeq" id="WP_168146533.1">
    <property type="nucleotide sequence ID" value="NZ_JAAVXB010000001.1"/>
</dbReference>
<accession>A0A970B8E6</accession>
<proteinExistence type="predicted"/>
<sequence>MKRIALVAGATGLVGHQVVARLLRDPAYTEVRVLTRRPFDLEDPHLTVVRTDFADLATLQALGDALAVSDVYCCLGTTIKRAGCRAAFADVDERMVVDLARATLDAGAQQFLVISAVGASDHALAFYSRVKGRMEKAVAALGFDAVHVLRPSLLLGERDEHRAGEAFAQQCAPLAERMLRGPLRRYRPVDADEVAEGMLRVALRGERGVHVHHFPLDELVPEGEADSE</sequence>
<dbReference type="Proteomes" id="UP000653472">
    <property type="component" value="Unassembled WGS sequence"/>
</dbReference>
<gene>
    <name evidence="2" type="ORF">G7Y82_03175</name>
</gene>
<dbReference type="Pfam" id="PF13460">
    <property type="entry name" value="NAD_binding_10"/>
    <property type="match status" value="1"/>
</dbReference>
<name>A0A970B8E6_9GAMM</name>
<evidence type="ECO:0000259" key="1">
    <source>
        <dbReference type="Pfam" id="PF13460"/>
    </source>
</evidence>
<reference evidence="2" key="1">
    <citation type="submission" date="2020-03" db="EMBL/GenBank/DDBJ databases">
        <title>Solimonas marina sp. nov., isolated from deep seawater of the Pacific Ocean.</title>
        <authorList>
            <person name="Liu X."/>
            <person name="Lai Q."/>
            <person name="Sun F."/>
            <person name="Gai Y."/>
            <person name="Li G."/>
            <person name="Shao Z."/>
        </authorList>
    </citation>
    <scope>NUCLEOTIDE SEQUENCE</scope>
    <source>
        <strain evidence="2">C16B3</strain>
    </source>
</reference>